<dbReference type="EMBL" id="JAFBFC010000003">
    <property type="protein sequence ID" value="MBM7702964.1"/>
    <property type="molecule type" value="Genomic_DNA"/>
</dbReference>
<dbReference type="SUPFAM" id="SSF103473">
    <property type="entry name" value="MFS general substrate transporter"/>
    <property type="match status" value="1"/>
</dbReference>
<feature type="transmembrane region" description="Helical" evidence="7">
    <location>
        <begin position="222"/>
        <end position="245"/>
    </location>
</feature>
<evidence type="ECO:0000256" key="5">
    <source>
        <dbReference type="ARBA" id="ARBA00022989"/>
    </source>
</evidence>
<keyword evidence="4 7" id="KW-0812">Transmembrane</keyword>
<feature type="transmembrane region" description="Helical" evidence="7">
    <location>
        <begin position="89"/>
        <end position="108"/>
    </location>
</feature>
<feature type="transmembrane region" description="Helical" evidence="7">
    <location>
        <begin position="177"/>
        <end position="197"/>
    </location>
</feature>
<organism evidence="9 10">
    <name type="scientific">Priestia iocasae</name>
    <dbReference type="NCBI Taxonomy" id="2291674"/>
    <lineage>
        <taxon>Bacteria</taxon>
        <taxon>Bacillati</taxon>
        <taxon>Bacillota</taxon>
        <taxon>Bacilli</taxon>
        <taxon>Bacillales</taxon>
        <taxon>Bacillaceae</taxon>
        <taxon>Priestia</taxon>
    </lineage>
</organism>
<reference evidence="9 10" key="1">
    <citation type="submission" date="2021-01" db="EMBL/GenBank/DDBJ databases">
        <title>Genomic Encyclopedia of Type Strains, Phase IV (KMG-IV): sequencing the most valuable type-strain genomes for metagenomic binning, comparative biology and taxonomic classification.</title>
        <authorList>
            <person name="Goeker M."/>
        </authorList>
    </citation>
    <scope>NUCLEOTIDE SEQUENCE [LARGE SCALE GENOMIC DNA]</scope>
    <source>
        <strain evidence="9 10">DSM 104297</strain>
    </source>
</reference>
<proteinExistence type="predicted"/>
<keyword evidence="2" id="KW-0813">Transport</keyword>
<comment type="caution">
    <text evidence="9">The sequence shown here is derived from an EMBL/GenBank/DDBJ whole genome shotgun (WGS) entry which is preliminary data.</text>
</comment>
<gene>
    <name evidence="9" type="ORF">JOC83_001811</name>
</gene>
<feature type="domain" description="Major facilitator superfamily (MFS) profile" evidence="8">
    <location>
        <begin position="20"/>
        <end position="407"/>
    </location>
</feature>
<evidence type="ECO:0000256" key="1">
    <source>
        <dbReference type="ARBA" id="ARBA00004651"/>
    </source>
</evidence>
<evidence type="ECO:0000313" key="10">
    <source>
        <dbReference type="Proteomes" id="UP000809829"/>
    </source>
</evidence>
<evidence type="ECO:0000256" key="3">
    <source>
        <dbReference type="ARBA" id="ARBA00022475"/>
    </source>
</evidence>
<evidence type="ECO:0000256" key="4">
    <source>
        <dbReference type="ARBA" id="ARBA00022692"/>
    </source>
</evidence>
<feature type="transmembrane region" description="Helical" evidence="7">
    <location>
        <begin position="20"/>
        <end position="37"/>
    </location>
</feature>
<accession>A0ABS2QWV8</accession>
<dbReference type="RefSeq" id="WP_205186391.1">
    <property type="nucleotide sequence ID" value="NZ_JAFBFC010000003.1"/>
</dbReference>
<dbReference type="PANTHER" id="PTHR43266:SF8">
    <property type="entry name" value="MACROLIDE-EFFLUX PROTEIN"/>
    <property type="match status" value="1"/>
</dbReference>
<evidence type="ECO:0000313" key="9">
    <source>
        <dbReference type="EMBL" id="MBM7702964.1"/>
    </source>
</evidence>
<keyword evidence="10" id="KW-1185">Reference proteome</keyword>
<dbReference type="Pfam" id="PF07690">
    <property type="entry name" value="MFS_1"/>
    <property type="match status" value="1"/>
</dbReference>
<dbReference type="Gene3D" id="1.20.1250.20">
    <property type="entry name" value="MFS general substrate transporter like domains"/>
    <property type="match status" value="1"/>
</dbReference>
<sequence>MSESTANQKLGMGALFQNRVIKVILLSVLFLQVGIWVRNYSILLYVIEKTNENPVAISLISVAEFAPIFLFSFIGGAFADRWRPKRTMIWCDVLSAVSILLVLVTLLFGSWKAIFFATLVSSILSQFSQPAGMKLFKLHVPTELVQMGMSMYQTLFAIFMILGPILGTFVYQHFGIMTAIGIMGVAFLCSAAVLLMLPTDPAPVKEQQETTLIQEMKEGFRYVLNSQTLTLLGGCFAAAGLAIGLTQPLGVFLITERLGLPKEDLQWLMAASGVGMILGGGITVAIARKVVPQMLLIMGMTASAIGFVALGLSTAFWLTLAAQFFSGLFMPCIQIGINTMILQNTKETFIGRVNGILNPLFMGAMVITMSLSGWVKSHFSIIYIYQASAVLLVIGIIILLPLMKKAVVNQVVKEEA</sequence>
<keyword evidence="3" id="KW-1003">Cell membrane</keyword>
<name>A0ABS2QWV8_9BACI</name>
<feature type="transmembrane region" description="Helical" evidence="7">
    <location>
        <begin position="355"/>
        <end position="375"/>
    </location>
</feature>
<evidence type="ECO:0000259" key="8">
    <source>
        <dbReference type="PROSITE" id="PS50850"/>
    </source>
</evidence>
<dbReference type="InterPro" id="IPR020846">
    <property type="entry name" value="MFS_dom"/>
</dbReference>
<keyword evidence="5 7" id="KW-1133">Transmembrane helix</keyword>
<protein>
    <submittedName>
        <fullName evidence="9">MFS family permease</fullName>
    </submittedName>
</protein>
<dbReference type="CDD" id="cd06173">
    <property type="entry name" value="MFS_MefA_like"/>
    <property type="match status" value="1"/>
</dbReference>
<comment type="subcellular location">
    <subcellularLocation>
        <location evidence="1">Cell membrane</location>
        <topology evidence="1">Multi-pass membrane protein</topology>
    </subcellularLocation>
</comment>
<dbReference type="PANTHER" id="PTHR43266">
    <property type="entry name" value="MACROLIDE-EFFLUX PROTEIN"/>
    <property type="match status" value="1"/>
</dbReference>
<dbReference type="PROSITE" id="PS50850">
    <property type="entry name" value="MFS"/>
    <property type="match status" value="1"/>
</dbReference>
<dbReference type="InterPro" id="IPR011701">
    <property type="entry name" value="MFS"/>
</dbReference>
<evidence type="ECO:0000256" key="6">
    <source>
        <dbReference type="ARBA" id="ARBA00023136"/>
    </source>
</evidence>
<dbReference type="InterPro" id="IPR036259">
    <property type="entry name" value="MFS_trans_sf"/>
</dbReference>
<dbReference type="Proteomes" id="UP000809829">
    <property type="component" value="Unassembled WGS sequence"/>
</dbReference>
<evidence type="ECO:0000256" key="2">
    <source>
        <dbReference type="ARBA" id="ARBA00022448"/>
    </source>
</evidence>
<keyword evidence="6 7" id="KW-0472">Membrane</keyword>
<feature type="transmembrane region" description="Helical" evidence="7">
    <location>
        <begin position="154"/>
        <end position="171"/>
    </location>
</feature>
<feature type="transmembrane region" description="Helical" evidence="7">
    <location>
        <begin position="294"/>
        <end position="318"/>
    </location>
</feature>
<evidence type="ECO:0000256" key="7">
    <source>
        <dbReference type="SAM" id="Phobius"/>
    </source>
</evidence>
<feature type="transmembrane region" description="Helical" evidence="7">
    <location>
        <begin position="324"/>
        <end position="343"/>
    </location>
</feature>
<feature type="transmembrane region" description="Helical" evidence="7">
    <location>
        <begin position="265"/>
        <end position="287"/>
    </location>
</feature>
<feature type="transmembrane region" description="Helical" evidence="7">
    <location>
        <begin position="381"/>
        <end position="403"/>
    </location>
</feature>
<feature type="transmembrane region" description="Helical" evidence="7">
    <location>
        <begin position="57"/>
        <end position="77"/>
    </location>
</feature>